<organism evidence="4 5">
    <name type="scientific">Enterospora canceri</name>
    <dbReference type="NCBI Taxonomy" id="1081671"/>
    <lineage>
        <taxon>Eukaryota</taxon>
        <taxon>Fungi</taxon>
        <taxon>Fungi incertae sedis</taxon>
        <taxon>Microsporidia</taxon>
        <taxon>Enterocytozoonidae</taxon>
        <taxon>Enterospora</taxon>
    </lineage>
</organism>
<dbReference type="GO" id="GO:0046982">
    <property type="term" value="F:protein heterodimerization activity"/>
    <property type="evidence" value="ECO:0007669"/>
    <property type="project" value="InterPro"/>
</dbReference>
<proteinExistence type="predicted"/>
<reference evidence="4 5" key="1">
    <citation type="journal article" date="2017" name="Environ. Microbiol.">
        <title>Decay of the glycolytic pathway and adaptation to intranuclear parasitism within Enterocytozoonidae microsporidia.</title>
        <authorList>
            <person name="Wiredu Boakye D."/>
            <person name="Jaroenlak P."/>
            <person name="Prachumwat A."/>
            <person name="Williams T.A."/>
            <person name="Bateman K.S."/>
            <person name="Itsathitphaisarn O."/>
            <person name="Sritunyalucksana K."/>
            <person name="Paszkiewicz K.H."/>
            <person name="Moore K.A."/>
            <person name="Stentiford G.D."/>
            <person name="Williams B.A."/>
        </authorList>
    </citation>
    <scope>NUCLEOTIDE SEQUENCE [LARGE SCALE GENOMIC DNA]</scope>
    <source>
        <strain evidence="4 5">GB1</strain>
    </source>
</reference>
<dbReference type="EMBL" id="LWDP01000007">
    <property type="protein sequence ID" value="ORD94900.1"/>
    <property type="molecule type" value="Genomic_DNA"/>
</dbReference>
<dbReference type="VEuPathDB" id="MicrosporidiaDB:ECANGB1_2553"/>
<dbReference type="OrthoDB" id="653904at2759"/>
<dbReference type="InterPro" id="IPR050568">
    <property type="entry name" value="Transcr_DNA_Rep_Reg"/>
</dbReference>
<dbReference type="InterPro" id="IPR009072">
    <property type="entry name" value="Histone-fold"/>
</dbReference>
<dbReference type="PANTHER" id="PTHR10252:SF5">
    <property type="entry name" value="DR1-ASSOCIATED COREPRESSOR"/>
    <property type="match status" value="1"/>
</dbReference>
<keyword evidence="5" id="KW-1185">Reference proteome</keyword>
<dbReference type="GO" id="GO:0016251">
    <property type="term" value="F:RNA polymerase II general transcription initiation factor activity"/>
    <property type="evidence" value="ECO:0007669"/>
    <property type="project" value="TreeGrafter"/>
</dbReference>
<dbReference type="PANTHER" id="PTHR10252">
    <property type="entry name" value="HISTONE-LIKE TRANSCRIPTION FACTOR CCAAT-RELATED"/>
    <property type="match status" value="1"/>
</dbReference>
<evidence type="ECO:0000256" key="2">
    <source>
        <dbReference type="ARBA" id="ARBA00023242"/>
    </source>
</evidence>
<dbReference type="AlphaFoldDB" id="A0A1Y1S8X9"/>
<comment type="caution">
    <text evidence="4">The sequence shown here is derived from an EMBL/GenBank/DDBJ whole genome shotgun (WGS) entry which is preliminary data.</text>
</comment>
<dbReference type="InterPro" id="IPR003958">
    <property type="entry name" value="CBFA_NFYB_domain"/>
</dbReference>
<sequence length="73" mass="8215">MSKEKSDTKTSLQSLQEMKKTRFPLSRIKKIIQEDEDVGKTSSTVPVALSKVCEVFIEEVATRVKTGKKVSKK</sequence>
<comment type="subcellular location">
    <subcellularLocation>
        <location evidence="1">Nucleus</location>
    </subcellularLocation>
</comment>
<keyword evidence="2" id="KW-0539">Nucleus</keyword>
<dbReference type="GO" id="GO:0001046">
    <property type="term" value="F:core promoter sequence-specific DNA binding"/>
    <property type="evidence" value="ECO:0007669"/>
    <property type="project" value="TreeGrafter"/>
</dbReference>
<dbReference type="Proteomes" id="UP000192639">
    <property type="component" value="Unassembled WGS sequence"/>
</dbReference>
<name>A0A1Y1S8X9_9MICR</name>
<accession>A0A1Y1S8X9</accession>
<dbReference type="GO" id="GO:0005634">
    <property type="term" value="C:nucleus"/>
    <property type="evidence" value="ECO:0007669"/>
    <property type="project" value="UniProtKB-SubCell"/>
</dbReference>
<evidence type="ECO:0000313" key="4">
    <source>
        <dbReference type="EMBL" id="ORD94900.1"/>
    </source>
</evidence>
<feature type="non-terminal residue" evidence="4">
    <location>
        <position position="73"/>
    </location>
</feature>
<dbReference type="Gene3D" id="1.10.20.10">
    <property type="entry name" value="Histone, subunit A"/>
    <property type="match status" value="1"/>
</dbReference>
<dbReference type="Pfam" id="PF00808">
    <property type="entry name" value="CBFD_NFYB_HMF"/>
    <property type="match status" value="1"/>
</dbReference>
<evidence type="ECO:0000259" key="3">
    <source>
        <dbReference type="Pfam" id="PF00808"/>
    </source>
</evidence>
<evidence type="ECO:0000256" key="1">
    <source>
        <dbReference type="ARBA" id="ARBA00004123"/>
    </source>
</evidence>
<protein>
    <submittedName>
        <fullName evidence="4">Transcriptional repressor</fullName>
    </submittedName>
</protein>
<evidence type="ECO:0000313" key="5">
    <source>
        <dbReference type="Proteomes" id="UP000192639"/>
    </source>
</evidence>
<dbReference type="SUPFAM" id="SSF47113">
    <property type="entry name" value="Histone-fold"/>
    <property type="match status" value="1"/>
</dbReference>
<gene>
    <name evidence="4" type="ORF">ECANGB1_2553</name>
</gene>
<feature type="domain" description="Transcription factor CBF/NF-Y/archaeal histone" evidence="3">
    <location>
        <begin position="22"/>
        <end position="62"/>
    </location>
</feature>